<keyword evidence="4 5" id="KW-0378">Hydrolase</keyword>
<evidence type="ECO:0000259" key="6">
    <source>
        <dbReference type="Pfam" id="PF01850"/>
    </source>
</evidence>
<reference evidence="7 8" key="1">
    <citation type="journal article" date="2015" name="Nature">
        <title>rRNA introns, odd ribosomes, and small enigmatic genomes across a large radiation of phyla.</title>
        <authorList>
            <person name="Brown C.T."/>
            <person name="Hug L.A."/>
            <person name="Thomas B.C."/>
            <person name="Sharon I."/>
            <person name="Castelle C.J."/>
            <person name="Singh A."/>
            <person name="Wilkins M.J."/>
            <person name="Williams K.H."/>
            <person name="Banfield J.F."/>
        </authorList>
    </citation>
    <scope>NUCLEOTIDE SEQUENCE [LARGE SCALE GENOMIC DNA]</scope>
</reference>
<dbReference type="InterPro" id="IPR022907">
    <property type="entry name" value="VapC_family"/>
</dbReference>
<evidence type="ECO:0000256" key="4">
    <source>
        <dbReference type="ARBA" id="ARBA00022801"/>
    </source>
</evidence>
<dbReference type="InterPro" id="IPR002716">
    <property type="entry name" value="PIN_dom"/>
</dbReference>
<name>A0A0G1J251_9BACT</name>
<keyword evidence="5" id="KW-0460">Magnesium</keyword>
<evidence type="ECO:0000313" key="8">
    <source>
        <dbReference type="Proteomes" id="UP000034617"/>
    </source>
</evidence>
<dbReference type="PANTHER" id="PTHR42188">
    <property type="entry name" value="23S RRNA-SPECIFIC ENDONUCLEASE VAPC20"/>
    <property type="match status" value="1"/>
</dbReference>
<gene>
    <name evidence="5" type="primary">vapC</name>
    <name evidence="7" type="ORF">UW22_C0013G0019</name>
</gene>
<keyword evidence="2 5" id="KW-0540">Nuclease</keyword>
<dbReference type="GO" id="GO:0000287">
    <property type="term" value="F:magnesium ion binding"/>
    <property type="evidence" value="ECO:0007669"/>
    <property type="project" value="UniProtKB-UniRule"/>
</dbReference>
<dbReference type="GO" id="GO:0016787">
    <property type="term" value="F:hydrolase activity"/>
    <property type="evidence" value="ECO:0007669"/>
    <property type="project" value="UniProtKB-KW"/>
</dbReference>
<comment type="function">
    <text evidence="5">Toxic component of a toxin-antitoxin (TA) system. An RNase.</text>
</comment>
<evidence type="ECO:0000256" key="1">
    <source>
        <dbReference type="ARBA" id="ARBA00022649"/>
    </source>
</evidence>
<dbReference type="HAMAP" id="MF_00265">
    <property type="entry name" value="VapC_Nob1"/>
    <property type="match status" value="1"/>
</dbReference>
<dbReference type="InterPro" id="IPR029060">
    <property type="entry name" value="PIN-like_dom_sf"/>
</dbReference>
<dbReference type="Gene3D" id="3.40.50.1010">
    <property type="entry name" value="5'-nuclease"/>
    <property type="match status" value="1"/>
</dbReference>
<keyword evidence="3 5" id="KW-0479">Metal-binding</keyword>
<dbReference type="PANTHER" id="PTHR42188:SF1">
    <property type="entry name" value="23S RRNA-SPECIFIC ENDONUCLEASE VAPC20"/>
    <property type="match status" value="1"/>
</dbReference>
<keyword evidence="5" id="KW-0800">Toxin</keyword>
<comment type="similarity">
    <text evidence="5">Belongs to the PINc/VapC protein family.</text>
</comment>
<dbReference type="GO" id="GO:0016075">
    <property type="term" value="P:rRNA catabolic process"/>
    <property type="evidence" value="ECO:0007669"/>
    <property type="project" value="TreeGrafter"/>
</dbReference>
<evidence type="ECO:0000256" key="2">
    <source>
        <dbReference type="ARBA" id="ARBA00022722"/>
    </source>
</evidence>
<accession>A0A0G1J251</accession>
<dbReference type="GO" id="GO:0090729">
    <property type="term" value="F:toxin activity"/>
    <property type="evidence" value="ECO:0007669"/>
    <property type="project" value="UniProtKB-KW"/>
</dbReference>
<dbReference type="InterPro" id="IPR039018">
    <property type="entry name" value="VapC20-like"/>
</dbReference>
<dbReference type="EMBL" id="LCHM01000013">
    <property type="protein sequence ID" value="KKT38132.1"/>
    <property type="molecule type" value="Genomic_DNA"/>
</dbReference>
<evidence type="ECO:0000313" key="7">
    <source>
        <dbReference type="EMBL" id="KKT38132.1"/>
    </source>
</evidence>
<protein>
    <recommendedName>
        <fullName evidence="5">Ribonuclease VapC</fullName>
        <shortName evidence="5">RNase VapC</shortName>
        <ecNumber evidence="5">3.1.-.-</ecNumber>
    </recommendedName>
    <alternativeName>
        <fullName evidence="5">Toxin VapC</fullName>
    </alternativeName>
</protein>
<evidence type="ECO:0000256" key="3">
    <source>
        <dbReference type="ARBA" id="ARBA00022723"/>
    </source>
</evidence>
<keyword evidence="1 5" id="KW-1277">Toxin-antitoxin system</keyword>
<organism evidence="7 8">
    <name type="scientific">Candidatus Gottesmanbacteria bacterium GW2011_GWB1_44_11c</name>
    <dbReference type="NCBI Taxonomy" id="1618447"/>
    <lineage>
        <taxon>Bacteria</taxon>
        <taxon>Candidatus Gottesmaniibacteriota</taxon>
    </lineage>
</organism>
<evidence type="ECO:0000256" key="5">
    <source>
        <dbReference type="HAMAP-Rule" id="MF_00265"/>
    </source>
</evidence>
<comment type="cofactor">
    <cofactor evidence="5">
        <name>Mg(2+)</name>
        <dbReference type="ChEBI" id="CHEBI:18420"/>
    </cofactor>
</comment>
<dbReference type="Proteomes" id="UP000034617">
    <property type="component" value="Unassembled WGS sequence"/>
</dbReference>
<dbReference type="EC" id="3.1.-.-" evidence="5"/>
<feature type="binding site" evidence="5">
    <location>
        <position position="7"/>
    </location>
    <ligand>
        <name>Mg(2+)</name>
        <dbReference type="ChEBI" id="CHEBI:18420"/>
    </ligand>
</feature>
<sequence>MTRVFIDSSFFKAFVDPKDDFHTRAKGLWKKFVFHGQSLVTSNYILDETYTLIRCKLHLQKALQLRGILSHDALNLDVIRVTVDDDACAWGWFEKNWSKLSFTDCVSFAVMKRIGLTDVATFDTHFKRAGFTIVNTTRLRAV</sequence>
<feature type="binding site" evidence="5">
    <location>
        <position position="104"/>
    </location>
    <ligand>
        <name>Mg(2+)</name>
        <dbReference type="ChEBI" id="CHEBI:18420"/>
    </ligand>
</feature>
<dbReference type="GO" id="GO:0004521">
    <property type="term" value="F:RNA endonuclease activity"/>
    <property type="evidence" value="ECO:0007669"/>
    <property type="project" value="InterPro"/>
</dbReference>
<dbReference type="SUPFAM" id="SSF88723">
    <property type="entry name" value="PIN domain-like"/>
    <property type="match status" value="1"/>
</dbReference>
<feature type="domain" description="PIN" evidence="6">
    <location>
        <begin position="4"/>
        <end position="131"/>
    </location>
</feature>
<proteinExistence type="inferred from homology"/>
<comment type="caution">
    <text evidence="7">The sequence shown here is derived from an EMBL/GenBank/DDBJ whole genome shotgun (WGS) entry which is preliminary data.</text>
</comment>
<dbReference type="AlphaFoldDB" id="A0A0G1J251"/>
<dbReference type="Pfam" id="PF01850">
    <property type="entry name" value="PIN"/>
    <property type="match status" value="1"/>
</dbReference>